<keyword evidence="3" id="KW-1185">Reference proteome</keyword>
<gene>
    <name evidence="2" type="ORF">CBYS24578_00007855</name>
</gene>
<dbReference type="OrthoDB" id="4928203at2759"/>
<sequence length="676" mass="75846">MVCNICSDTLKIIWEPSHPRRLCPFQDVFPGARLPRNKNLAPDHPEHYLFGHHPTLNSLSDAINSGCSICKRLHTPIEYSEQTKLNQLGYFSALGVEFEDLPILTGYTDHGGWFSQPLLPVESPMLSLSRSTGDLSAIALIRSWLETCVQSHKGCNKATEKPFIPPRLLQLNTESNSFRLVSATEVPPGIRYTTFIHCYWPGDDGMQLLESTLKRFSSQQSLSILPQSYRDACLVTTQIGASYIWIDQLCAMQDSQFDQSAHQNIMRQQILTNGFCGIGAAGSTSSSSGLFTQSDRSTLSPDIFNFQAKRTTPSIPYTFFAELDSGKVKAFRYEPISKNARALRDRLSVPRMVYFGRQMLFWDCHTSHYNEFGLVPPEHLPQATGREGELTDDGKLVIKLWKPLFEYHAVPYDDPIDQILNSWTAFIMTYTRHTDVSPTERLYLLQNLALEAKQLLIKHDCSDAIYLAGMWKISFPWALLWLSRSVCDTQTAASYAPSWSWAAVDGEVFFLQPGTMWSKGLVCELINSTCDLDDITGTMTSASITIRGKLLLGKLASFPPGVGLDDKMWILSLTDAKKSTGLSLTAGPVKLPTPDEWTVRFDSGQDKSAEVLCLPVQAYTATSCTDEVEHCLHGILLFQLDDGRYVRRGYWSITMKSLDKALHAVDDLHDFELEII</sequence>
<evidence type="ECO:0000259" key="1">
    <source>
        <dbReference type="Pfam" id="PF06985"/>
    </source>
</evidence>
<proteinExistence type="predicted"/>
<protein>
    <recommendedName>
        <fullName evidence="1">Heterokaryon incompatibility domain-containing protein</fullName>
    </recommendedName>
</protein>
<dbReference type="Proteomes" id="UP000754883">
    <property type="component" value="Unassembled WGS sequence"/>
</dbReference>
<dbReference type="AlphaFoldDB" id="A0A9N9Y4M0"/>
<dbReference type="InterPro" id="IPR010730">
    <property type="entry name" value="HET"/>
</dbReference>
<reference evidence="3" key="1">
    <citation type="submission" date="2019-06" db="EMBL/GenBank/DDBJ databases">
        <authorList>
            <person name="Broberg M."/>
        </authorList>
    </citation>
    <scope>NUCLEOTIDE SEQUENCE [LARGE SCALE GENOMIC DNA]</scope>
</reference>
<name>A0A9N9Y4M0_9HYPO</name>
<reference evidence="2 3" key="2">
    <citation type="submission" date="2021-10" db="EMBL/GenBank/DDBJ databases">
        <authorList>
            <person name="Piombo E."/>
        </authorList>
    </citation>
    <scope>NUCLEOTIDE SEQUENCE [LARGE SCALE GENOMIC DNA]</scope>
</reference>
<dbReference type="Pfam" id="PF06985">
    <property type="entry name" value="HET"/>
    <property type="match status" value="1"/>
</dbReference>
<dbReference type="PANTHER" id="PTHR33112:SF16">
    <property type="entry name" value="HETEROKARYON INCOMPATIBILITY DOMAIN-CONTAINING PROTEIN"/>
    <property type="match status" value="1"/>
</dbReference>
<evidence type="ECO:0000313" key="2">
    <source>
        <dbReference type="EMBL" id="CAG9986658.1"/>
    </source>
</evidence>
<evidence type="ECO:0000313" key="3">
    <source>
        <dbReference type="Proteomes" id="UP000754883"/>
    </source>
</evidence>
<accession>A0A9N9Y4M0</accession>
<dbReference type="EMBL" id="CABFNO020001405">
    <property type="protein sequence ID" value="CAG9986658.1"/>
    <property type="molecule type" value="Genomic_DNA"/>
</dbReference>
<feature type="domain" description="Heterokaryon incompatibility" evidence="1">
    <location>
        <begin position="202"/>
        <end position="306"/>
    </location>
</feature>
<comment type="caution">
    <text evidence="2">The sequence shown here is derived from an EMBL/GenBank/DDBJ whole genome shotgun (WGS) entry which is preliminary data.</text>
</comment>
<dbReference type="PANTHER" id="PTHR33112">
    <property type="entry name" value="DOMAIN PROTEIN, PUTATIVE-RELATED"/>
    <property type="match status" value="1"/>
</dbReference>
<organism evidence="2 3">
    <name type="scientific">Clonostachys byssicola</name>
    <dbReference type="NCBI Taxonomy" id="160290"/>
    <lineage>
        <taxon>Eukaryota</taxon>
        <taxon>Fungi</taxon>
        <taxon>Dikarya</taxon>
        <taxon>Ascomycota</taxon>
        <taxon>Pezizomycotina</taxon>
        <taxon>Sordariomycetes</taxon>
        <taxon>Hypocreomycetidae</taxon>
        <taxon>Hypocreales</taxon>
        <taxon>Bionectriaceae</taxon>
        <taxon>Clonostachys</taxon>
    </lineage>
</organism>